<gene>
    <name evidence="3" type="ORF">GM51_14985</name>
</gene>
<reference evidence="3" key="1">
    <citation type="submission" date="2014-06" db="EMBL/GenBank/DDBJ databases">
        <title>Key roles for freshwater Actinobacteria revealed by deep metagenomic sequencing.</title>
        <authorList>
            <person name="Ghai R."/>
            <person name="Mizuno C.M."/>
            <person name="Picazo A."/>
            <person name="Camacho A."/>
            <person name="Rodriguez-Valera F."/>
        </authorList>
    </citation>
    <scope>NUCLEOTIDE SEQUENCE</scope>
</reference>
<organism evidence="3">
    <name type="scientific">freshwater metagenome</name>
    <dbReference type="NCBI Taxonomy" id="449393"/>
    <lineage>
        <taxon>unclassified sequences</taxon>
        <taxon>metagenomes</taxon>
        <taxon>ecological metagenomes</taxon>
    </lineage>
</organism>
<keyword evidence="1" id="KW-1133">Transmembrane helix</keyword>
<accession>A0A094QLJ8</accession>
<evidence type="ECO:0000259" key="2">
    <source>
        <dbReference type="Pfam" id="PF01757"/>
    </source>
</evidence>
<feature type="transmembrane region" description="Helical" evidence="1">
    <location>
        <begin position="278"/>
        <end position="296"/>
    </location>
</feature>
<dbReference type="GO" id="GO:0016747">
    <property type="term" value="F:acyltransferase activity, transferring groups other than amino-acyl groups"/>
    <property type="evidence" value="ECO:0007669"/>
    <property type="project" value="InterPro"/>
</dbReference>
<dbReference type="GO" id="GO:0016020">
    <property type="term" value="C:membrane"/>
    <property type="evidence" value="ECO:0007669"/>
    <property type="project" value="TreeGrafter"/>
</dbReference>
<dbReference type="AlphaFoldDB" id="A0A094QLJ8"/>
<dbReference type="EMBL" id="JNSL01000115">
    <property type="protein sequence ID" value="KGA15381.1"/>
    <property type="molecule type" value="Genomic_DNA"/>
</dbReference>
<evidence type="ECO:0000313" key="3">
    <source>
        <dbReference type="EMBL" id="KGA15381.1"/>
    </source>
</evidence>
<evidence type="ECO:0000256" key="1">
    <source>
        <dbReference type="SAM" id="Phobius"/>
    </source>
</evidence>
<dbReference type="PANTHER" id="PTHR23028:SF53">
    <property type="entry name" value="ACYL_TRANSF_3 DOMAIN-CONTAINING PROTEIN"/>
    <property type="match status" value="1"/>
</dbReference>
<dbReference type="GO" id="GO:0009103">
    <property type="term" value="P:lipopolysaccharide biosynthetic process"/>
    <property type="evidence" value="ECO:0007669"/>
    <property type="project" value="TreeGrafter"/>
</dbReference>
<dbReference type="Pfam" id="PF01757">
    <property type="entry name" value="Acyl_transf_3"/>
    <property type="match status" value="1"/>
</dbReference>
<sequence length="384" mass="42972">MKTQTSHRNLALDSLRGFSTILIVVYHTSFVSGYTVAHADSIGAYIDRLNIGVAIFFVLSGFLIFRPFAHSLIHGSPLPKTRNYYLKRAARILPGYWLALFVLAGLDALTIVNTSGFIRNVFIVHSFTENNVFTGIRQAWTLAIEMSFYVVVPAFAYVFVRQARRRIASVSVATLLKALSALFLGAYAFRLFIHQIDFWFLDTAHIWLPSHMDTLALGMGLAVLVEAPASAKTLSKLKNFIANHTGSLVVCSVFVWLISANINMAIGLNRTEFHIDLLGHFLYGIASVLLVAPFCVDSQALLVKAMSFRLFTWLGTISYGIYLWHMAFLGGNFAEKYMPYTENDGQVLLRFLVVLPASIAIASLSYYVLERPTMRAINKRFTLK</sequence>
<feature type="transmembrane region" description="Helical" evidence="1">
    <location>
        <begin position="308"/>
        <end position="327"/>
    </location>
</feature>
<feature type="transmembrane region" description="Helical" evidence="1">
    <location>
        <begin position="246"/>
        <end position="266"/>
    </location>
</feature>
<feature type="transmembrane region" description="Helical" evidence="1">
    <location>
        <begin position="94"/>
        <end position="118"/>
    </location>
</feature>
<feature type="transmembrane region" description="Helical" evidence="1">
    <location>
        <begin position="205"/>
        <end position="225"/>
    </location>
</feature>
<feature type="transmembrane region" description="Helical" evidence="1">
    <location>
        <begin position="347"/>
        <end position="369"/>
    </location>
</feature>
<dbReference type="PANTHER" id="PTHR23028">
    <property type="entry name" value="ACETYLTRANSFERASE"/>
    <property type="match status" value="1"/>
</dbReference>
<feature type="transmembrane region" description="Helical" evidence="1">
    <location>
        <begin position="172"/>
        <end position="193"/>
    </location>
</feature>
<feature type="transmembrane region" description="Helical" evidence="1">
    <location>
        <begin position="51"/>
        <end position="73"/>
    </location>
</feature>
<comment type="caution">
    <text evidence="3">The sequence shown here is derived from an EMBL/GenBank/DDBJ whole genome shotgun (WGS) entry which is preliminary data.</text>
</comment>
<name>A0A094QLJ8_9ZZZZ</name>
<keyword evidence="1" id="KW-0812">Transmembrane</keyword>
<proteinExistence type="predicted"/>
<dbReference type="InterPro" id="IPR002656">
    <property type="entry name" value="Acyl_transf_3_dom"/>
</dbReference>
<dbReference type="InterPro" id="IPR050879">
    <property type="entry name" value="Acyltransferase_3"/>
</dbReference>
<feature type="transmembrane region" description="Helical" evidence="1">
    <location>
        <begin position="138"/>
        <end position="160"/>
    </location>
</feature>
<feature type="transmembrane region" description="Helical" evidence="1">
    <location>
        <begin position="21"/>
        <end position="39"/>
    </location>
</feature>
<feature type="domain" description="Acyltransferase 3" evidence="2">
    <location>
        <begin position="10"/>
        <end position="365"/>
    </location>
</feature>
<keyword evidence="1" id="KW-0472">Membrane</keyword>
<protein>
    <recommendedName>
        <fullName evidence="2">Acyltransferase 3 domain-containing protein</fullName>
    </recommendedName>
</protein>